<dbReference type="EMBL" id="CP010975">
    <property type="protein sequence ID" value="AKE53024.1"/>
    <property type="molecule type" value="Genomic_DNA"/>
</dbReference>
<keyword evidence="4" id="KW-1185">Reference proteome</keyword>
<dbReference type="CDD" id="cd00118">
    <property type="entry name" value="LysM"/>
    <property type="match status" value="1"/>
</dbReference>
<dbReference type="RefSeq" id="WP_046562015.1">
    <property type="nucleotide sequence ID" value="NZ_CP010975.1"/>
</dbReference>
<name>A0A0F6TS82_9GAMM</name>
<dbReference type="OrthoDB" id="9813091at2"/>
<evidence type="ECO:0000256" key="1">
    <source>
        <dbReference type="SAM" id="SignalP"/>
    </source>
</evidence>
<dbReference type="InterPro" id="IPR018392">
    <property type="entry name" value="LysM"/>
</dbReference>
<dbReference type="PANTHER" id="PTHR38731">
    <property type="entry name" value="LIPL45-RELATED LIPOPROTEIN-RELATED"/>
    <property type="match status" value="1"/>
</dbReference>
<dbReference type="PANTHER" id="PTHR38731:SF1">
    <property type="entry name" value="FECR PROTEIN DOMAIN-CONTAINING PROTEIN"/>
    <property type="match status" value="1"/>
</dbReference>
<dbReference type="Gene3D" id="2.60.120.1440">
    <property type="match status" value="1"/>
</dbReference>
<dbReference type="Proteomes" id="UP000034071">
    <property type="component" value="Chromosome"/>
</dbReference>
<accession>A0A0F6TS82</accession>
<dbReference type="SUPFAM" id="SSF54106">
    <property type="entry name" value="LysM domain"/>
    <property type="match status" value="1"/>
</dbReference>
<feature type="chain" id="PRO_5005181607" description="LysM domain-containing protein" evidence="1">
    <location>
        <begin position="27"/>
        <end position="547"/>
    </location>
</feature>
<dbReference type="HOGENOM" id="CLU_036396_1_0_6"/>
<dbReference type="Gene3D" id="2.60.40.10">
    <property type="entry name" value="Immunoglobulins"/>
    <property type="match status" value="3"/>
</dbReference>
<feature type="domain" description="LysM" evidence="2">
    <location>
        <begin position="29"/>
        <end position="76"/>
    </location>
</feature>
<evidence type="ECO:0000313" key="4">
    <source>
        <dbReference type="Proteomes" id="UP000034071"/>
    </source>
</evidence>
<dbReference type="Pfam" id="PF01476">
    <property type="entry name" value="LysM"/>
    <property type="match status" value="1"/>
</dbReference>
<dbReference type="AlphaFoldDB" id="A0A0F6TS82"/>
<dbReference type="Pfam" id="PF04773">
    <property type="entry name" value="FecR"/>
    <property type="match status" value="1"/>
</dbReference>
<dbReference type="Gene3D" id="3.10.350.10">
    <property type="entry name" value="LysM domain"/>
    <property type="match status" value="1"/>
</dbReference>
<evidence type="ECO:0000259" key="2">
    <source>
        <dbReference type="PROSITE" id="PS51782"/>
    </source>
</evidence>
<dbReference type="InterPro" id="IPR013783">
    <property type="entry name" value="Ig-like_fold"/>
</dbReference>
<sequence length="547" mass="60896">MKPLRSLSFYCVAFLMVMLVTPQSLAEDWLYTVRKGDTIWGLSHKYLKDPLKFQEIQKYNGVEFDRRVPPGVTLKFPMEFLKFAPTEVEVSTINGTAHFVRRGIKQQLSLEHSLVLDDILMTEKDSSVALSFADGSELLLGENSELVFDVQTKWGETGMVDSRMRLMKGSAEGRVKPLIGPGANFEVQTPSAVATVRGTEFRVRVDENDSGVVFNEVDEGTVSVQLHENKASVKEGFGLKTASNLPLAEPKALLPAPIFVNPQSKYPGHPVTLTWQSIDGAREYYLELFEDAAMTKLVHKAMVDTNQAQLPEVELGDYSVRVRAVDRDGLQGLNSSRRFTISPVPSSPELTQVSTKYLTGEPIGLKWSAKSDATKYRLLLAKDRQFRSLVMEQELVATQQPLSEGLPAGTYYWKVAAGNNNGFGLFTEPLRFDVALPDAPIMMPLEDELESDQTLTLSWSQVHMATSYEWQISSDANFSRIVDEGTTVDNLVEVNDLPEQQLYIRVAANGPYNQARYSKTTEVNVIEPGNGKTSFSIGSVLLFILML</sequence>
<dbReference type="PROSITE" id="PS51782">
    <property type="entry name" value="LYSM"/>
    <property type="match status" value="1"/>
</dbReference>
<dbReference type="InterPro" id="IPR036779">
    <property type="entry name" value="LysM_dom_sf"/>
</dbReference>
<dbReference type="KEGG" id="kge:TQ33_2095"/>
<feature type="signal peptide" evidence="1">
    <location>
        <begin position="1"/>
        <end position="26"/>
    </location>
</feature>
<evidence type="ECO:0000313" key="3">
    <source>
        <dbReference type="EMBL" id="AKE53024.1"/>
    </source>
</evidence>
<dbReference type="InterPro" id="IPR006860">
    <property type="entry name" value="FecR"/>
</dbReference>
<reference evidence="3 4" key="1">
    <citation type="submission" date="2015-02" db="EMBL/GenBank/DDBJ databases">
        <title>Complete genome sequence of Kangiella geojedonensis strain YCS-5T.</title>
        <authorList>
            <person name="Kim K.M."/>
        </authorList>
    </citation>
    <scope>NUCLEOTIDE SEQUENCE [LARGE SCALE GENOMIC DNA]</scope>
    <source>
        <strain evidence="3 4">YCS-5</strain>
    </source>
</reference>
<proteinExistence type="predicted"/>
<keyword evidence="1" id="KW-0732">Signal</keyword>
<protein>
    <recommendedName>
        <fullName evidence="2">LysM domain-containing protein</fullName>
    </recommendedName>
</protein>
<dbReference type="SUPFAM" id="SSF49265">
    <property type="entry name" value="Fibronectin type III"/>
    <property type="match status" value="1"/>
</dbReference>
<dbReference type="InterPro" id="IPR036116">
    <property type="entry name" value="FN3_sf"/>
</dbReference>
<gene>
    <name evidence="3" type="ORF">TQ33_2095</name>
</gene>
<dbReference type="STRING" id="914150.TQ33_2095"/>
<organism evidence="3 4">
    <name type="scientific">Kangiella geojedonensis</name>
    <dbReference type="NCBI Taxonomy" id="914150"/>
    <lineage>
        <taxon>Bacteria</taxon>
        <taxon>Pseudomonadati</taxon>
        <taxon>Pseudomonadota</taxon>
        <taxon>Gammaproteobacteria</taxon>
        <taxon>Kangiellales</taxon>
        <taxon>Kangiellaceae</taxon>
        <taxon>Kangiella</taxon>
    </lineage>
</organism>